<keyword evidence="1" id="KW-0472">Membrane</keyword>
<keyword evidence="1" id="KW-0812">Transmembrane</keyword>
<keyword evidence="1" id="KW-1133">Transmembrane helix</keyword>
<protein>
    <submittedName>
        <fullName evidence="2">Uncharacterized protein</fullName>
    </submittedName>
</protein>
<gene>
    <name evidence="2" type="ORF">BECKUNK1418G_GA0071005_115913</name>
    <name evidence="3" type="ORF">BECKUNK1418H_GA0071006_115913</name>
</gene>
<dbReference type="AlphaFoldDB" id="A0A451ANT9"/>
<feature type="transmembrane region" description="Helical" evidence="1">
    <location>
        <begin position="6"/>
        <end position="29"/>
    </location>
</feature>
<organism evidence="2">
    <name type="scientific">Candidatus Kentrum sp. UNK</name>
    <dbReference type="NCBI Taxonomy" id="2126344"/>
    <lineage>
        <taxon>Bacteria</taxon>
        <taxon>Pseudomonadati</taxon>
        <taxon>Pseudomonadota</taxon>
        <taxon>Gammaproteobacteria</taxon>
        <taxon>Candidatus Kentrum</taxon>
    </lineage>
</organism>
<evidence type="ECO:0000256" key="1">
    <source>
        <dbReference type="SAM" id="Phobius"/>
    </source>
</evidence>
<dbReference type="EMBL" id="CAADFZ010000159">
    <property type="protein sequence ID" value="VFK67721.1"/>
    <property type="molecule type" value="Genomic_DNA"/>
</dbReference>
<reference evidence="2" key="1">
    <citation type="submission" date="2019-02" db="EMBL/GenBank/DDBJ databases">
        <authorList>
            <person name="Gruber-Vodicka R. H."/>
            <person name="Seah K. B. B."/>
        </authorList>
    </citation>
    <scope>NUCLEOTIDE SEQUENCE</scope>
    <source>
        <strain evidence="3">BECK_BY19</strain>
        <strain evidence="2">BECK_BY8</strain>
    </source>
</reference>
<accession>A0A451ANT9</accession>
<sequence>MEQNPTLWHMLVGLVTILGFMLAFAKIVLHSIEKRLSDHFKIYHIKIKHLEETATKNSAEVTRLNNDLLELKVDIANQYVHYDDYVRIQTILEAKLDGVALKIENIQMEGLNHARRS</sequence>
<evidence type="ECO:0000313" key="2">
    <source>
        <dbReference type="EMBL" id="VFK67721.1"/>
    </source>
</evidence>
<evidence type="ECO:0000313" key="3">
    <source>
        <dbReference type="EMBL" id="VFK73053.1"/>
    </source>
</evidence>
<dbReference type="EMBL" id="CAADGD010000159">
    <property type="protein sequence ID" value="VFK73053.1"/>
    <property type="molecule type" value="Genomic_DNA"/>
</dbReference>
<proteinExistence type="predicted"/>
<name>A0A451ANT9_9GAMM</name>